<sequence length="134" mass="14252">MSYVVDGDTVHVLDGRGSKIKVRVLGIDTPETRDPRKPVQCWGPEATQFATATLLGQQVTLVTDASQDARDRYGRVLAYLVLADGSNYSVLAASAGVARSYVYNRNPVSEHAAITAAEADARTGGRGLWGACPT</sequence>
<proteinExistence type="predicted"/>
<dbReference type="InterPro" id="IPR035437">
    <property type="entry name" value="SNase_OB-fold_sf"/>
</dbReference>
<evidence type="ECO:0000256" key="1">
    <source>
        <dbReference type="ARBA" id="ARBA00022722"/>
    </source>
</evidence>
<dbReference type="PANTHER" id="PTHR12302:SF3">
    <property type="entry name" value="SERINE_THREONINE-PROTEIN KINASE 31"/>
    <property type="match status" value="1"/>
</dbReference>
<dbReference type="RefSeq" id="WP_252443902.1">
    <property type="nucleotide sequence ID" value="NZ_JAGSOV010000063.1"/>
</dbReference>
<dbReference type="Gene3D" id="2.40.50.90">
    <property type="match status" value="1"/>
</dbReference>
<dbReference type="EMBL" id="JAGSOV010000063">
    <property type="protein sequence ID" value="MCO1659185.1"/>
    <property type="molecule type" value="Genomic_DNA"/>
</dbReference>
<feature type="domain" description="TNase-like" evidence="4">
    <location>
        <begin position="1"/>
        <end position="131"/>
    </location>
</feature>
<evidence type="ECO:0000259" key="4">
    <source>
        <dbReference type="PROSITE" id="PS50830"/>
    </source>
</evidence>
<keyword evidence="2" id="KW-0255">Endonuclease</keyword>
<dbReference type="PROSITE" id="PS01123">
    <property type="entry name" value="TNASE_1"/>
    <property type="match status" value="1"/>
</dbReference>
<accession>A0ABT1A830</accession>
<dbReference type="InterPro" id="IPR002071">
    <property type="entry name" value="Thermonucl_AS"/>
</dbReference>
<organism evidence="5 6">
    <name type="scientific">Pseudonocardia humida</name>
    <dbReference type="NCBI Taxonomy" id="2800819"/>
    <lineage>
        <taxon>Bacteria</taxon>
        <taxon>Bacillati</taxon>
        <taxon>Actinomycetota</taxon>
        <taxon>Actinomycetes</taxon>
        <taxon>Pseudonocardiales</taxon>
        <taxon>Pseudonocardiaceae</taxon>
        <taxon>Pseudonocardia</taxon>
    </lineage>
</organism>
<dbReference type="SUPFAM" id="SSF50199">
    <property type="entry name" value="Staphylococcal nuclease"/>
    <property type="match status" value="1"/>
</dbReference>
<dbReference type="Proteomes" id="UP001165283">
    <property type="component" value="Unassembled WGS sequence"/>
</dbReference>
<keyword evidence="6" id="KW-1185">Reference proteome</keyword>
<keyword evidence="1" id="KW-0540">Nuclease</keyword>
<comment type="caution">
    <text evidence="5">The sequence shown here is derived from an EMBL/GenBank/DDBJ whole genome shotgun (WGS) entry which is preliminary data.</text>
</comment>
<evidence type="ECO:0000256" key="2">
    <source>
        <dbReference type="ARBA" id="ARBA00022759"/>
    </source>
</evidence>
<evidence type="ECO:0000256" key="3">
    <source>
        <dbReference type="ARBA" id="ARBA00022801"/>
    </source>
</evidence>
<evidence type="ECO:0000313" key="5">
    <source>
        <dbReference type="EMBL" id="MCO1659185.1"/>
    </source>
</evidence>
<dbReference type="PROSITE" id="PS50830">
    <property type="entry name" value="TNASE_3"/>
    <property type="match status" value="1"/>
</dbReference>
<evidence type="ECO:0000313" key="6">
    <source>
        <dbReference type="Proteomes" id="UP001165283"/>
    </source>
</evidence>
<name>A0ABT1A830_9PSEU</name>
<dbReference type="PANTHER" id="PTHR12302">
    <property type="entry name" value="EBNA2 BINDING PROTEIN P100"/>
    <property type="match status" value="1"/>
</dbReference>
<gene>
    <name evidence="5" type="ORF">KDL28_29350</name>
</gene>
<protein>
    <submittedName>
        <fullName evidence="5">Thermonuclease family protein</fullName>
    </submittedName>
</protein>
<dbReference type="SMART" id="SM00318">
    <property type="entry name" value="SNc"/>
    <property type="match status" value="1"/>
</dbReference>
<keyword evidence="3" id="KW-0378">Hydrolase</keyword>
<dbReference type="InterPro" id="IPR016071">
    <property type="entry name" value="Staphylococal_nuclease_OB-fold"/>
</dbReference>
<dbReference type="Pfam" id="PF00565">
    <property type="entry name" value="SNase"/>
    <property type="match status" value="1"/>
</dbReference>
<reference evidence="5" key="1">
    <citation type="submission" date="2021-04" db="EMBL/GenBank/DDBJ databases">
        <title>Pseudonocardia sp. nov., isolated from sandy soil of mangrove forest.</title>
        <authorList>
            <person name="Zan Z."/>
            <person name="Huang R."/>
            <person name="Liu W."/>
        </authorList>
    </citation>
    <scope>NUCLEOTIDE SEQUENCE</scope>
    <source>
        <strain evidence="5">S2-4</strain>
    </source>
</reference>